<dbReference type="Gene3D" id="3.30.450.60">
    <property type="match status" value="1"/>
</dbReference>
<dbReference type="GO" id="GO:0006886">
    <property type="term" value="P:intracellular protein transport"/>
    <property type="evidence" value="ECO:0007669"/>
    <property type="project" value="UniProtKB-UniRule"/>
</dbReference>
<dbReference type="InterPro" id="IPR036168">
    <property type="entry name" value="AP2_Mu_C_sf"/>
</dbReference>
<gene>
    <name evidence="7" type="ORF">PUMCH_002296</name>
</gene>
<dbReference type="SUPFAM" id="SSF49447">
    <property type="entry name" value="Second domain of Mu2 adaptin subunit (ap50) of ap2 adaptor"/>
    <property type="match status" value="1"/>
</dbReference>
<dbReference type="GO" id="GO:0016192">
    <property type="term" value="P:vesicle-mediated transport"/>
    <property type="evidence" value="ECO:0007669"/>
    <property type="project" value="InterPro"/>
</dbReference>
<reference evidence="7 8" key="1">
    <citation type="submission" date="2023-10" db="EMBL/GenBank/DDBJ databases">
        <title>Draft Genome Sequence of Candida saopaulonensis from a very Premature Infant with Sepsis.</title>
        <authorList>
            <person name="Ning Y."/>
            <person name="Dai R."/>
            <person name="Xiao M."/>
            <person name="Xu Y."/>
            <person name="Yan Q."/>
            <person name="Zhang L."/>
        </authorList>
    </citation>
    <scope>NUCLEOTIDE SEQUENCE [LARGE SCALE GENOMIC DNA]</scope>
    <source>
        <strain evidence="7 8">19XY460</strain>
    </source>
</reference>
<dbReference type="EMBL" id="CP138896">
    <property type="protein sequence ID" value="WPK24997.1"/>
    <property type="molecule type" value="Genomic_DNA"/>
</dbReference>
<keyword evidence="3 5" id="KW-0653">Protein transport</keyword>
<evidence type="ECO:0000313" key="7">
    <source>
        <dbReference type="EMBL" id="WPK24997.1"/>
    </source>
</evidence>
<keyword evidence="4" id="KW-0472">Membrane</keyword>
<dbReference type="InterPro" id="IPR001392">
    <property type="entry name" value="Clathrin_mu"/>
</dbReference>
<dbReference type="InterPro" id="IPR028565">
    <property type="entry name" value="MHD"/>
</dbReference>
<dbReference type="Pfam" id="PF00928">
    <property type="entry name" value="Adap_comp_sub"/>
    <property type="match status" value="1"/>
</dbReference>
<comment type="similarity">
    <text evidence="5">Belongs to the adaptor complexes medium subunit family.</text>
</comment>
<proteinExistence type="inferred from homology"/>
<evidence type="ECO:0000256" key="2">
    <source>
        <dbReference type="ARBA" id="ARBA00022448"/>
    </source>
</evidence>
<dbReference type="PANTHER" id="PTHR10529">
    <property type="entry name" value="AP COMPLEX SUBUNIT MU"/>
    <property type="match status" value="1"/>
</dbReference>
<dbReference type="SUPFAM" id="SSF64356">
    <property type="entry name" value="SNARE-like"/>
    <property type="match status" value="1"/>
</dbReference>
<dbReference type="GO" id="GO:0012505">
    <property type="term" value="C:endomembrane system"/>
    <property type="evidence" value="ECO:0007669"/>
    <property type="project" value="UniProtKB-SubCell"/>
</dbReference>
<evidence type="ECO:0000256" key="1">
    <source>
        <dbReference type="ARBA" id="ARBA00004308"/>
    </source>
</evidence>
<evidence type="ECO:0000259" key="6">
    <source>
        <dbReference type="PROSITE" id="PS51072"/>
    </source>
</evidence>
<dbReference type="RefSeq" id="XP_062877380.1">
    <property type="nucleotide sequence ID" value="XM_063021310.1"/>
</dbReference>
<comment type="subcellular location">
    <subcellularLocation>
        <location evidence="1">Endomembrane system</location>
    </subcellularLocation>
</comment>
<dbReference type="InterPro" id="IPR011012">
    <property type="entry name" value="Longin-like_dom_sf"/>
</dbReference>
<dbReference type="Proteomes" id="UP001338582">
    <property type="component" value="Chromosome 3"/>
</dbReference>
<evidence type="ECO:0000256" key="3">
    <source>
        <dbReference type="ARBA" id="ARBA00022927"/>
    </source>
</evidence>
<evidence type="ECO:0000256" key="5">
    <source>
        <dbReference type="PIRNR" id="PIRNR005992"/>
    </source>
</evidence>
<dbReference type="GeneID" id="88173361"/>
<dbReference type="PIRSF" id="PIRSF005992">
    <property type="entry name" value="Clathrin_mu"/>
    <property type="match status" value="1"/>
</dbReference>
<dbReference type="GO" id="GO:0030131">
    <property type="term" value="C:clathrin adaptor complex"/>
    <property type="evidence" value="ECO:0007669"/>
    <property type="project" value="UniProtKB-UniRule"/>
</dbReference>
<dbReference type="AlphaFoldDB" id="A0AAX4H933"/>
<keyword evidence="8" id="KW-1185">Reference proteome</keyword>
<dbReference type="KEGG" id="asau:88173361"/>
<name>A0AAX4H933_9ASCO</name>
<organism evidence="7 8">
    <name type="scientific">Australozyma saopauloensis</name>
    <dbReference type="NCBI Taxonomy" id="291208"/>
    <lineage>
        <taxon>Eukaryota</taxon>
        <taxon>Fungi</taxon>
        <taxon>Dikarya</taxon>
        <taxon>Ascomycota</taxon>
        <taxon>Saccharomycotina</taxon>
        <taxon>Pichiomycetes</taxon>
        <taxon>Metschnikowiaceae</taxon>
        <taxon>Australozyma</taxon>
    </lineage>
</organism>
<evidence type="ECO:0000313" key="8">
    <source>
        <dbReference type="Proteomes" id="UP001338582"/>
    </source>
</evidence>
<dbReference type="Gene3D" id="2.60.40.1170">
    <property type="entry name" value="Mu homology domain, subdomain B"/>
    <property type="match status" value="2"/>
</dbReference>
<feature type="domain" description="MHD" evidence="6">
    <location>
        <begin position="227"/>
        <end position="525"/>
    </location>
</feature>
<dbReference type="InterPro" id="IPR050431">
    <property type="entry name" value="Adaptor_comp_med_subunit"/>
</dbReference>
<evidence type="ECO:0000256" key="4">
    <source>
        <dbReference type="ARBA" id="ARBA00023136"/>
    </source>
</evidence>
<accession>A0AAX4H933</accession>
<protein>
    <recommendedName>
        <fullName evidence="6">MHD domain-containing protein</fullName>
    </recommendedName>
</protein>
<sequence length="527" mass="57623">MFQAIYVTDASHALTYEYLVFPHSPAFADVGATIATKIGTLSAAANKQIQHIPLNLEYYLCAYTTTSIALCMLCLIEDKEKPGNPLYPGVFLQKLVLAAQEYFGVPLAPTKLSANSDTFTLLINEMIVNGVPNVTEVNNLKDIVLLKSLLNTIIRTGNKLATAAANNSLSSLSTVQGGSFVSEKDTVPWRRSNVKYAVNEMFVDVEETVHAVLRPTRRKNKLKLLSSSNFDSAFYSSSSLPASTKLTPITSTITGNINFLSHITGVPQLQILFNSAALNMEAILLHECVNAGIWKTSRALSFIPPDKLSTLLSYTIDLDKSQGSLQNSTPGLLEFDCETGLGASQNEFEFRLFTLKDQAVSKIDSVKVEVFSFQPFLDEDQGDDHSVNESFDSQANAITDIKVSRVTDGDFTYKGNGKGEWTIKNLQSGAHSTLRASIRTASDLLSDVSLVNSNDDLLEVQSAVKPNRAPIIPTHFQVTYLYKGLVPSGLKVDSLKMISVKGLGDGVKPYKGVKYITKTDDFTIRTR</sequence>
<keyword evidence="2 5" id="KW-0813">Transport</keyword>
<dbReference type="PROSITE" id="PS51072">
    <property type="entry name" value="MHD"/>
    <property type="match status" value="1"/>
</dbReference>